<feature type="compositionally biased region" description="Polar residues" evidence="2">
    <location>
        <begin position="251"/>
        <end position="278"/>
    </location>
</feature>
<feature type="compositionally biased region" description="Low complexity" evidence="2">
    <location>
        <begin position="225"/>
        <end position="244"/>
    </location>
</feature>
<feature type="compositionally biased region" description="Basic and acidic residues" evidence="2">
    <location>
        <begin position="577"/>
        <end position="590"/>
    </location>
</feature>
<reference evidence="4 5" key="1">
    <citation type="journal article" date="2021" name="BMC Genomics">
        <title>Datura genome reveals duplications of psychoactive alkaloid biosynthetic genes and high mutation rate following tissue culture.</title>
        <authorList>
            <person name="Rajewski A."/>
            <person name="Carter-House D."/>
            <person name="Stajich J."/>
            <person name="Litt A."/>
        </authorList>
    </citation>
    <scope>NUCLEOTIDE SEQUENCE [LARGE SCALE GENOMIC DNA]</scope>
    <source>
        <strain evidence="4">AR-01</strain>
    </source>
</reference>
<dbReference type="Gene3D" id="3.10.590.10">
    <property type="entry name" value="ph1033 like domains"/>
    <property type="match status" value="1"/>
</dbReference>
<comment type="caution">
    <text evidence="4">The sequence shown here is derived from an EMBL/GenBank/DDBJ whole genome shotgun (WGS) entry which is preliminary data.</text>
</comment>
<comment type="similarity">
    <text evidence="1">Belongs to the YTHDF family.</text>
</comment>
<protein>
    <recommendedName>
        <fullName evidence="1">YTH domain-containing family protein</fullName>
    </recommendedName>
</protein>
<organism evidence="4 5">
    <name type="scientific">Datura stramonium</name>
    <name type="common">Jimsonweed</name>
    <name type="synonym">Common thornapple</name>
    <dbReference type="NCBI Taxonomy" id="4076"/>
    <lineage>
        <taxon>Eukaryota</taxon>
        <taxon>Viridiplantae</taxon>
        <taxon>Streptophyta</taxon>
        <taxon>Embryophyta</taxon>
        <taxon>Tracheophyta</taxon>
        <taxon>Spermatophyta</taxon>
        <taxon>Magnoliopsida</taxon>
        <taxon>eudicotyledons</taxon>
        <taxon>Gunneridae</taxon>
        <taxon>Pentapetalae</taxon>
        <taxon>asterids</taxon>
        <taxon>lamiids</taxon>
        <taxon>Solanales</taxon>
        <taxon>Solanaceae</taxon>
        <taxon>Solanoideae</taxon>
        <taxon>Datureae</taxon>
        <taxon>Datura</taxon>
    </lineage>
</organism>
<name>A0ABS8T5D2_DATST</name>
<feature type="region of interest" description="Disordered" evidence="2">
    <location>
        <begin position="338"/>
        <end position="371"/>
    </location>
</feature>
<accession>A0ABS8T5D2</accession>
<keyword evidence="5" id="KW-1185">Reference proteome</keyword>
<evidence type="ECO:0000256" key="2">
    <source>
        <dbReference type="SAM" id="MobiDB-lite"/>
    </source>
</evidence>
<comment type="function">
    <text evidence="1">Specifically recognizes and binds N6-methyladenosine (m6A)-containing RNAs, and regulates mRNA stability. M6A is a modification present at internal sites of mRNAs and some non-coding RNAs and plays a role in mRNA stability and processing.</text>
</comment>
<evidence type="ECO:0000259" key="3">
    <source>
        <dbReference type="PROSITE" id="PS50882"/>
    </source>
</evidence>
<dbReference type="EMBL" id="JACEIK010001132">
    <property type="protein sequence ID" value="MCD7466333.1"/>
    <property type="molecule type" value="Genomic_DNA"/>
</dbReference>
<sequence length="616" mass="68897">MWPVVGELRTGLLHSMIFLLISRFQNVRRCWLFCQVLELDLLYYWLFCYGFNPFQAEAVAPGLKSDSSTKLTQKDLVSKKDGKVSDSVSSLGAVTGIKGEIDQPPAAEQGAYYPPTSYCDYYYPGYNGTYNQLDDQAYFNAGVQSDNGSLLYYMPGYNPYSAGFVGGDGKQPYLSSGYLQQPVSYGSDSMPCYSWGSTYCADVTNNAAPKSGNVKSTFGRNGSVKSNGFNSTKTNSSFSSKNSTILFNPKSRPSTMSNPPKSIHQAQPFNPVNKLQSDVQSGGLMKGFHLAGDFPSYTSQNQGFFMPYDPTNYQSNSRMWNGNYRVKSRGNFTQNGVFEASNELPRGPRANSRSVPSKPSAEEDQLGPTIQREKYNKEDFKTQYDNAKFYVIKSYSEDDIHKCVKYDVWSSTPNGNKKLDAAFLDAEDKANGTGSSVPVFLFFSVNGSGQFLGVAEMVGQVDFNKNMDFWQLDKWSGFFPVKWHIVKDVPNTQFRHIILENNDNRPVTYSRDTQEIGLKEGLEMLNILKNYSEKTSILDDFNFYEKREKLLKAKRSSKPAIQADTFEKADSLTQFKGGDKVLEEEPKKTNSAEPTASLVSLTKNLSINSRPFKSSV</sequence>
<dbReference type="Pfam" id="PF04146">
    <property type="entry name" value="YTH"/>
    <property type="match status" value="1"/>
</dbReference>
<gene>
    <name evidence="4" type="ORF">HAX54_002943</name>
</gene>
<dbReference type="CDD" id="cd21134">
    <property type="entry name" value="YTH"/>
    <property type="match status" value="1"/>
</dbReference>
<dbReference type="PANTHER" id="PTHR12357:SF95">
    <property type="entry name" value="YTH DOMAIN-CONTAINING FAMILY PROTEIN"/>
    <property type="match status" value="1"/>
</dbReference>
<evidence type="ECO:0000313" key="4">
    <source>
        <dbReference type="EMBL" id="MCD7466333.1"/>
    </source>
</evidence>
<evidence type="ECO:0000256" key="1">
    <source>
        <dbReference type="RuleBase" id="RU369095"/>
    </source>
</evidence>
<dbReference type="PROSITE" id="PS50882">
    <property type="entry name" value="YTH"/>
    <property type="match status" value="1"/>
</dbReference>
<feature type="region of interest" description="Disordered" evidence="2">
    <location>
        <begin position="577"/>
        <end position="596"/>
    </location>
</feature>
<feature type="region of interest" description="Disordered" evidence="2">
    <location>
        <begin position="211"/>
        <end position="278"/>
    </location>
</feature>
<feature type="domain" description="YTH" evidence="3">
    <location>
        <begin position="387"/>
        <end position="528"/>
    </location>
</feature>
<proteinExistence type="inferred from homology"/>
<dbReference type="Proteomes" id="UP000823775">
    <property type="component" value="Unassembled WGS sequence"/>
</dbReference>
<keyword evidence="1" id="KW-0694">RNA-binding</keyword>
<dbReference type="InterPro" id="IPR045168">
    <property type="entry name" value="YTH_prot"/>
</dbReference>
<evidence type="ECO:0000313" key="5">
    <source>
        <dbReference type="Proteomes" id="UP000823775"/>
    </source>
</evidence>
<feature type="compositionally biased region" description="Polar residues" evidence="2">
    <location>
        <begin position="211"/>
        <end position="224"/>
    </location>
</feature>
<dbReference type="InterPro" id="IPR007275">
    <property type="entry name" value="YTH_domain"/>
</dbReference>
<dbReference type="PANTHER" id="PTHR12357">
    <property type="entry name" value="YTH YT521-B HOMOLOGY DOMAIN-CONTAINING"/>
    <property type="match status" value="1"/>
</dbReference>